<dbReference type="Proteomes" id="UP000487268">
    <property type="component" value="Unassembled WGS sequence"/>
</dbReference>
<evidence type="ECO:0000313" key="4">
    <source>
        <dbReference type="Proteomes" id="UP000487268"/>
    </source>
</evidence>
<feature type="compositionally biased region" description="Basic and acidic residues" evidence="1">
    <location>
        <begin position="257"/>
        <end position="271"/>
    </location>
</feature>
<evidence type="ECO:0000313" key="3">
    <source>
        <dbReference type="EMBL" id="MQY03841.1"/>
    </source>
</evidence>
<dbReference type="EMBL" id="WEGH01000001">
    <property type="protein sequence ID" value="MQY03841.1"/>
    <property type="molecule type" value="Genomic_DNA"/>
</dbReference>
<keyword evidence="2" id="KW-0472">Membrane</keyword>
<protein>
    <submittedName>
        <fullName evidence="3">Uncharacterized protein</fullName>
    </submittedName>
</protein>
<keyword evidence="4" id="KW-1185">Reference proteome</keyword>
<sequence length="486" mass="51162">MNIKRWRSDRGEGSIGYITALLLVAVVVAALITTGVGGQISGHVGDAVCLVFNAGDAAKCETAEDRALRPGCLTAIASDSYGGSVEVLFFRAGRDYTFVRINSIGPDGKKTVKVLAVKGVTGGVGTGIGIGVNGGNLFNLGADALAEAKVRIGAGDGWLFTGPDADKQADDFEKKIREQYTIDAVKENGGLLGTIGGGIYDAVAGPDIPKSDTMRFEIEGDVMAGLYGSASIGPKDPTGKHRKPDRHTSPPSNKPPSAKDKLQAKLPDSRGSDFVLPNSYAWVGIDGNEKAIGEYNKKTGETTVTLMLKGEVNYGANLLVAGPQGRASSTGSVAITMDKNKKITGLTLTQTRIVNGRATMITTELPITNDADRAAVADFLFHPLGAVPGSMGALALTWDDMAPTKDPGPDATPLQRLLYEKARSSKTDYDYDQQDNLYGASVKLGVRLGLNGLYSESSRKVTNGEYLGSARPDGTRIYKPLPNCKL</sequence>
<organism evidence="3 4">
    <name type="scientific">Actinomadura macrotermitis</name>
    <dbReference type="NCBI Taxonomy" id="2585200"/>
    <lineage>
        <taxon>Bacteria</taxon>
        <taxon>Bacillati</taxon>
        <taxon>Actinomycetota</taxon>
        <taxon>Actinomycetes</taxon>
        <taxon>Streptosporangiales</taxon>
        <taxon>Thermomonosporaceae</taxon>
        <taxon>Actinomadura</taxon>
    </lineage>
</organism>
<evidence type="ECO:0000256" key="2">
    <source>
        <dbReference type="SAM" id="Phobius"/>
    </source>
</evidence>
<feature type="transmembrane region" description="Helical" evidence="2">
    <location>
        <begin position="12"/>
        <end position="32"/>
    </location>
</feature>
<dbReference type="OrthoDB" id="3455227at2"/>
<reference evidence="3 4" key="1">
    <citation type="submission" date="2019-10" db="EMBL/GenBank/DDBJ databases">
        <title>Actinomadura rubteroloni sp. nov. and Actinomadura macrotermitis sp. nov., isolated from the gut of fungus growing-termite Macrotermes natalensis.</title>
        <authorList>
            <person name="Benndorf R."/>
            <person name="Martin K."/>
            <person name="Kuefner M."/>
            <person name="De Beer W."/>
            <person name="Kaster A.-K."/>
            <person name="Vollmers J."/>
            <person name="Poulsen M."/>
            <person name="Beemelmanns C."/>
        </authorList>
    </citation>
    <scope>NUCLEOTIDE SEQUENCE [LARGE SCALE GENOMIC DNA]</scope>
    <source>
        <strain evidence="3 4">RB68</strain>
    </source>
</reference>
<name>A0A7K0BRR3_9ACTN</name>
<accession>A0A7K0BRR3</accession>
<dbReference type="AlphaFoldDB" id="A0A7K0BRR3"/>
<proteinExistence type="predicted"/>
<gene>
    <name evidence="3" type="ORF">ACRB68_18870</name>
</gene>
<keyword evidence="2" id="KW-1133">Transmembrane helix</keyword>
<comment type="caution">
    <text evidence="3">The sequence shown here is derived from an EMBL/GenBank/DDBJ whole genome shotgun (WGS) entry which is preliminary data.</text>
</comment>
<keyword evidence="2" id="KW-0812">Transmembrane</keyword>
<evidence type="ECO:0000256" key="1">
    <source>
        <dbReference type="SAM" id="MobiDB-lite"/>
    </source>
</evidence>
<dbReference type="RefSeq" id="WP_153531715.1">
    <property type="nucleotide sequence ID" value="NZ_WEGH01000001.1"/>
</dbReference>
<feature type="region of interest" description="Disordered" evidence="1">
    <location>
        <begin position="229"/>
        <end position="271"/>
    </location>
</feature>